<dbReference type="RefSeq" id="WP_095987226.1">
    <property type="nucleotide sequence ID" value="NZ_CP022098.1"/>
</dbReference>
<protein>
    <recommendedName>
        <fullName evidence="4">Lipoprotein</fullName>
    </recommendedName>
</protein>
<sequence length="63" mass="6953">MSLMRVWVWTCVLGLLGSGCTAAREAATPVPVAAPAPFSQDLTCVMSKLFQYKQEIMYSWPTL</sequence>
<evidence type="ECO:0000256" key="1">
    <source>
        <dbReference type="SAM" id="SignalP"/>
    </source>
</evidence>
<organism evidence="2 3">
    <name type="scientific">Cystobacter fuscus</name>
    <dbReference type="NCBI Taxonomy" id="43"/>
    <lineage>
        <taxon>Bacteria</taxon>
        <taxon>Pseudomonadati</taxon>
        <taxon>Myxococcota</taxon>
        <taxon>Myxococcia</taxon>
        <taxon>Myxococcales</taxon>
        <taxon>Cystobacterineae</taxon>
        <taxon>Archangiaceae</taxon>
        <taxon>Cystobacter</taxon>
    </lineage>
</organism>
<dbReference type="AlphaFoldDB" id="A0A250J6A9"/>
<evidence type="ECO:0000313" key="2">
    <source>
        <dbReference type="EMBL" id="ATB39153.1"/>
    </source>
</evidence>
<dbReference type="Proteomes" id="UP000217257">
    <property type="component" value="Chromosome"/>
</dbReference>
<dbReference type="KEGG" id="cfus:CYFUS_004594"/>
<name>A0A250J6A9_9BACT</name>
<dbReference type="PROSITE" id="PS51257">
    <property type="entry name" value="PROKAR_LIPOPROTEIN"/>
    <property type="match status" value="1"/>
</dbReference>
<proteinExistence type="predicted"/>
<feature type="signal peptide" evidence="1">
    <location>
        <begin position="1"/>
        <end position="22"/>
    </location>
</feature>
<reference evidence="2 3" key="1">
    <citation type="submission" date="2017-06" db="EMBL/GenBank/DDBJ databases">
        <title>Sequencing and comparative analysis of myxobacterial genomes.</title>
        <authorList>
            <person name="Rupp O."/>
            <person name="Goesmann A."/>
            <person name="Sogaard-Andersen L."/>
        </authorList>
    </citation>
    <scope>NUCLEOTIDE SEQUENCE [LARGE SCALE GENOMIC DNA]</scope>
    <source>
        <strain evidence="2 3">DSM 52655</strain>
    </source>
</reference>
<dbReference type="EMBL" id="CP022098">
    <property type="protein sequence ID" value="ATB39153.1"/>
    <property type="molecule type" value="Genomic_DNA"/>
</dbReference>
<gene>
    <name evidence="2" type="ORF">CYFUS_004594</name>
</gene>
<evidence type="ECO:0000313" key="3">
    <source>
        <dbReference type="Proteomes" id="UP000217257"/>
    </source>
</evidence>
<feature type="chain" id="PRO_5013032782" description="Lipoprotein" evidence="1">
    <location>
        <begin position="23"/>
        <end position="63"/>
    </location>
</feature>
<accession>A0A250J6A9</accession>
<evidence type="ECO:0008006" key="4">
    <source>
        <dbReference type="Google" id="ProtNLM"/>
    </source>
</evidence>
<keyword evidence="1" id="KW-0732">Signal</keyword>